<dbReference type="InterPro" id="IPR012340">
    <property type="entry name" value="NA-bd_OB-fold"/>
</dbReference>
<dbReference type="Pfam" id="PF00004">
    <property type="entry name" value="AAA"/>
    <property type="match status" value="1"/>
</dbReference>
<dbReference type="SUPFAM" id="SSF52540">
    <property type="entry name" value="P-loop containing nucleoside triphosphate hydrolases"/>
    <property type="match status" value="1"/>
</dbReference>
<proteinExistence type="predicted"/>
<dbReference type="GO" id="GO:0016887">
    <property type="term" value="F:ATP hydrolysis activity"/>
    <property type="evidence" value="ECO:0007669"/>
    <property type="project" value="InterPro"/>
</dbReference>
<dbReference type="AlphaFoldDB" id="A0A381VL20"/>
<gene>
    <name evidence="5" type="ORF">METZ01_LOCUS93889</name>
</gene>
<dbReference type="InterPro" id="IPR003959">
    <property type="entry name" value="ATPase_AAA_core"/>
</dbReference>
<dbReference type="InterPro" id="IPR041626">
    <property type="entry name" value="Prot_ATP_ID_OB_N"/>
</dbReference>
<reference evidence="5" key="1">
    <citation type="submission" date="2018-05" db="EMBL/GenBank/DDBJ databases">
        <authorList>
            <person name="Lanie J.A."/>
            <person name="Ng W.-L."/>
            <person name="Kazmierczak K.M."/>
            <person name="Andrzejewski T.M."/>
            <person name="Davidsen T.M."/>
            <person name="Wayne K.J."/>
            <person name="Tettelin H."/>
            <person name="Glass J.I."/>
            <person name="Rusch D."/>
            <person name="Podicherti R."/>
            <person name="Tsui H.-C.T."/>
            <person name="Winkler M.E."/>
        </authorList>
    </citation>
    <scope>NUCLEOTIDE SEQUENCE</scope>
</reference>
<accession>A0A381VL20</accession>
<keyword evidence="3" id="KW-0175">Coiled coil</keyword>
<dbReference type="Gene3D" id="3.40.50.300">
    <property type="entry name" value="P-loop containing nucleotide triphosphate hydrolases"/>
    <property type="match status" value="1"/>
</dbReference>
<dbReference type="PANTHER" id="PTHR23077">
    <property type="entry name" value="AAA-FAMILY ATPASE"/>
    <property type="match status" value="1"/>
</dbReference>
<evidence type="ECO:0000256" key="3">
    <source>
        <dbReference type="ARBA" id="ARBA00023054"/>
    </source>
</evidence>
<feature type="domain" description="AAA+ ATPase" evidence="4">
    <location>
        <begin position="234"/>
        <end position="388"/>
    </location>
</feature>
<keyword evidence="2" id="KW-0067">ATP-binding</keyword>
<sequence length="539" mass="60681">MGDQPHIIELIDQLLGETADNPKLQEKIFDLRDALFQAQQVSQQYALKIKNLEETVAKLKSPAHRIGTVLGLGKGGLYRLVVGGTEYQAAVSPEILEKEILQPGDQVALNEGFVAIAKLPKPEQGPIARITTRLTDGQWLITGQAANSETLASNHPDLETETLKVGDEVILDPNQRVILARLPKRKSGVVVEDDLAQIDWSKVGGQSKVIEEVRKVIEYPILHKDILKTMEYQLPKGFLFYGPPGCGKTLIGRAILSDIIRQLKEKESNQDLEGRFIHVKGPEILNMWLGESERKVREIFKKARDYKEKGQVPFIFIDEAESILGTRQAMRGNNISNTLVPMFCAEMDGIQSLREAVVILATNRPDLIDPAILRPGRIDRKIKVGRPNREDCNAILKVYLKPNLPREHENLDQMTQPFLDALFRKSSRQEVLVLTLRTGKLKNLYWKDFISGAIIEGIVKRTKEKAIERAIDGKELKILSKDLTECLETEFTDGNLLPAESNLEDWLQLLDLDPRDVVRVRRPNQSDQAAAETLNRSII</sequence>
<dbReference type="SMART" id="SM00382">
    <property type="entry name" value="AAA"/>
    <property type="match status" value="1"/>
</dbReference>
<dbReference type="GO" id="GO:0005524">
    <property type="term" value="F:ATP binding"/>
    <property type="evidence" value="ECO:0007669"/>
    <property type="project" value="UniProtKB-KW"/>
</dbReference>
<dbReference type="InterPro" id="IPR003593">
    <property type="entry name" value="AAA+_ATPase"/>
</dbReference>
<dbReference type="Gene3D" id="2.40.50.140">
    <property type="entry name" value="Nucleic acid-binding proteins"/>
    <property type="match status" value="1"/>
</dbReference>
<organism evidence="5">
    <name type="scientific">marine metagenome</name>
    <dbReference type="NCBI Taxonomy" id="408172"/>
    <lineage>
        <taxon>unclassified sequences</taxon>
        <taxon>metagenomes</taxon>
        <taxon>ecological metagenomes</taxon>
    </lineage>
</organism>
<dbReference type="FunFam" id="3.40.50.300:FF:001025">
    <property type="entry name" value="ATPase family, AAA domain-containing 2B"/>
    <property type="match status" value="1"/>
</dbReference>
<evidence type="ECO:0000256" key="2">
    <source>
        <dbReference type="ARBA" id="ARBA00022840"/>
    </source>
</evidence>
<evidence type="ECO:0000259" key="4">
    <source>
        <dbReference type="SMART" id="SM00382"/>
    </source>
</evidence>
<dbReference type="Pfam" id="PF17758">
    <property type="entry name" value="Prot_ATP_ID_OB_N"/>
    <property type="match status" value="1"/>
</dbReference>
<evidence type="ECO:0000256" key="1">
    <source>
        <dbReference type="ARBA" id="ARBA00022741"/>
    </source>
</evidence>
<name>A0A381VL20_9ZZZZ</name>
<dbReference type="InterPro" id="IPR050168">
    <property type="entry name" value="AAA_ATPase_domain"/>
</dbReference>
<evidence type="ECO:0000313" key="5">
    <source>
        <dbReference type="EMBL" id="SVA41035.1"/>
    </source>
</evidence>
<protein>
    <recommendedName>
        <fullName evidence="4">AAA+ ATPase domain-containing protein</fullName>
    </recommendedName>
</protein>
<dbReference type="EMBL" id="UINC01009145">
    <property type="protein sequence ID" value="SVA41035.1"/>
    <property type="molecule type" value="Genomic_DNA"/>
</dbReference>
<dbReference type="InterPro" id="IPR027417">
    <property type="entry name" value="P-loop_NTPase"/>
</dbReference>
<keyword evidence="1" id="KW-0547">Nucleotide-binding</keyword>
<dbReference type="PANTHER" id="PTHR23077:SF144">
    <property type="entry name" value="PROTEASOME-ASSOCIATED ATPASE"/>
    <property type="match status" value="1"/>
</dbReference>